<dbReference type="KEGG" id="tmb:Thimo_0736"/>
<dbReference type="Proteomes" id="UP000010816">
    <property type="component" value="Chromosome"/>
</dbReference>
<dbReference type="AlphaFoldDB" id="L0GW28"/>
<protein>
    <submittedName>
        <fullName evidence="2">Secondary thiamine-phosphate synthase enzyme</fullName>
    </submittedName>
</protein>
<proteinExistence type="inferred from homology"/>
<dbReference type="SUPFAM" id="SSF111038">
    <property type="entry name" value="YjbQ-like"/>
    <property type="match status" value="1"/>
</dbReference>
<name>L0GW28_9GAMM</name>
<dbReference type="PANTHER" id="PTHR30615:SF8">
    <property type="entry name" value="UPF0047 PROTEIN C4A8.02C"/>
    <property type="match status" value="1"/>
</dbReference>
<dbReference type="NCBIfam" id="TIGR00149">
    <property type="entry name" value="TIGR00149_YjbQ"/>
    <property type="match status" value="1"/>
</dbReference>
<dbReference type="eggNOG" id="COG0432">
    <property type="taxonomic scope" value="Bacteria"/>
</dbReference>
<sequence length="138" mass="15175">MQARLQIATCSREELVDVTAEVRAAVARSGVRDGLVAVYAQGATAAIMIQENWDESVRTDVVELLRRLIPRGVWRHDAQDGNGDAHLKAGLVGPSETIPLSDGRLGLSTWQNIFLCEFDGPRRERTVVCTILPDPDPR</sequence>
<dbReference type="PATRIC" id="fig|765912.4.peg.723"/>
<evidence type="ECO:0000313" key="2">
    <source>
        <dbReference type="EMBL" id="AGA89575.1"/>
    </source>
</evidence>
<dbReference type="InterPro" id="IPR001602">
    <property type="entry name" value="UPF0047_YjbQ-like"/>
</dbReference>
<dbReference type="PIRSF" id="PIRSF004681">
    <property type="entry name" value="UCP004681"/>
    <property type="match status" value="1"/>
</dbReference>
<dbReference type="RefSeq" id="WP_015279722.1">
    <property type="nucleotide sequence ID" value="NC_019940.1"/>
</dbReference>
<gene>
    <name evidence="2" type="ORF">Thimo_0736</name>
</gene>
<dbReference type="Gene3D" id="2.60.120.460">
    <property type="entry name" value="YjbQ-like"/>
    <property type="match status" value="1"/>
</dbReference>
<comment type="similarity">
    <text evidence="1">Belongs to the UPF0047 family.</text>
</comment>
<dbReference type="STRING" id="765912.Thimo_0736"/>
<dbReference type="EMBL" id="CP003051">
    <property type="protein sequence ID" value="AGA89575.1"/>
    <property type="molecule type" value="Genomic_DNA"/>
</dbReference>
<dbReference type="HOGENOM" id="CLU_096980_1_1_6"/>
<evidence type="ECO:0000313" key="3">
    <source>
        <dbReference type="Proteomes" id="UP000010816"/>
    </source>
</evidence>
<dbReference type="OrthoDB" id="9801725at2"/>
<organism evidence="2 3">
    <name type="scientific">Thioflavicoccus mobilis 8321</name>
    <dbReference type="NCBI Taxonomy" id="765912"/>
    <lineage>
        <taxon>Bacteria</taxon>
        <taxon>Pseudomonadati</taxon>
        <taxon>Pseudomonadota</taxon>
        <taxon>Gammaproteobacteria</taxon>
        <taxon>Chromatiales</taxon>
        <taxon>Chromatiaceae</taxon>
        <taxon>Thioflavicoccus</taxon>
    </lineage>
</organism>
<dbReference type="PANTHER" id="PTHR30615">
    <property type="entry name" value="UNCHARACTERIZED PROTEIN YJBQ-RELATED"/>
    <property type="match status" value="1"/>
</dbReference>
<reference evidence="2 3" key="1">
    <citation type="submission" date="2011-09" db="EMBL/GenBank/DDBJ databases">
        <title>Complete sequence of chromosome of Thioflavicoccus mobilis 8321.</title>
        <authorList>
            <consortium name="US DOE Joint Genome Institute"/>
            <person name="Lucas S."/>
            <person name="Han J."/>
            <person name="Lapidus A."/>
            <person name="Cheng J.-F."/>
            <person name="Goodwin L."/>
            <person name="Pitluck S."/>
            <person name="Peters L."/>
            <person name="Ovchinnikova G."/>
            <person name="Lu M."/>
            <person name="Detter J.C."/>
            <person name="Han C."/>
            <person name="Tapia R."/>
            <person name="Land M."/>
            <person name="Hauser L."/>
            <person name="Kyrpides N."/>
            <person name="Ivanova N."/>
            <person name="Pagani I."/>
            <person name="Vogl K."/>
            <person name="Liu Z."/>
            <person name="Imhoff J."/>
            <person name="Thiel V."/>
            <person name="Frigaard N.-U."/>
            <person name="Bryant D."/>
            <person name="Woyke T."/>
        </authorList>
    </citation>
    <scope>NUCLEOTIDE SEQUENCE [LARGE SCALE GENOMIC DNA]</scope>
    <source>
        <strain evidence="2 3">8321</strain>
    </source>
</reference>
<dbReference type="Pfam" id="PF01894">
    <property type="entry name" value="YjbQ"/>
    <property type="match status" value="1"/>
</dbReference>
<keyword evidence="3" id="KW-1185">Reference proteome</keyword>
<dbReference type="InterPro" id="IPR035917">
    <property type="entry name" value="YjbQ-like_sf"/>
</dbReference>
<evidence type="ECO:0000256" key="1">
    <source>
        <dbReference type="ARBA" id="ARBA00005534"/>
    </source>
</evidence>
<accession>L0GW28</accession>